<dbReference type="RefSeq" id="WP_311345475.1">
    <property type="nucleotide sequence ID" value="NZ_JAVREI010000007.1"/>
</dbReference>
<evidence type="ECO:0000259" key="1">
    <source>
        <dbReference type="Pfam" id="PF06634"/>
    </source>
</evidence>
<accession>A0ABU2K8Y8</accession>
<keyword evidence="3" id="KW-1185">Reference proteome</keyword>
<dbReference type="Pfam" id="PF06634">
    <property type="entry name" value="DUF1156"/>
    <property type="match status" value="1"/>
</dbReference>
<dbReference type="SUPFAM" id="SSF53335">
    <property type="entry name" value="S-adenosyl-L-methionine-dependent methyltransferases"/>
    <property type="match status" value="1"/>
</dbReference>
<gene>
    <name evidence="2" type="ORF">RM425_12185</name>
</gene>
<feature type="domain" description="DUF1156" evidence="1">
    <location>
        <begin position="11"/>
        <end position="87"/>
    </location>
</feature>
<dbReference type="Proteomes" id="UP001183222">
    <property type="component" value="Unassembled WGS sequence"/>
</dbReference>
<comment type="caution">
    <text evidence="2">The sequence shown here is derived from an EMBL/GenBank/DDBJ whole genome shotgun (WGS) entry which is preliminary data.</text>
</comment>
<dbReference type="EMBL" id="JAVREI010000007">
    <property type="protein sequence ID" value="MDT0276660.1"/>
    <property type="molecule type" value="Genomic_DNA"/>
</dbReference>
<dbReference type="InterPro" id="IPR029063">
    <property type="entry name" value="SAM-dependent_MTases_sf"/>
</dbReference>
<organism evidence="2 3">
    <name type="scientific">Blastococcus goldschmidtiae</name>
    <dbReference type="NCBI Taxonomy" id="3075546"/>
    <lineage>
        <taxon>Bacteria</taxon>
        <taxon>Bacillati</taxon>
        <taxon>Actinomycetota</taxon>
        <taxon>Actinomycetes</taxon>
        <taxon>Geodermatophilales</taxon>
        <taxon>Geodermatophilaceae</taxon>
        <taxon>Blastococcus</taxon>
    </lineage>
</organism>
<protein>
    <submittedName>
        <fullName evidence="2">DUF1156 domain-containing protein</fullName>
    </submittedName>
</protein>
<name>A0ABU2K8Y8_9ACTN</name>
<reference evidence="3" key="1">
    <citation type="submission" date="2023-07" db="EMBL/GenBank/DDBJ databases">
        <title>30 novel species of actinomycetes from the DSMZ collection.</title>
        <authorList>
            <person name="Nouioui I."/>
        </authorList>
    </citation>
    <scope>NUCLEOTIDE SEQUENCE [LARGE SCALE GENOMIC DNA]</scope>
    <source>
        <strain evidence="3">DSM 46792</strain>
    </source>
</reference>
<evidence type="ECO:0000313" key="3">
    <source>
        <dbReference type="Proteomes" id="UP001183222"/>
    </source>
</evidence>
<evidence type="ECO:0000313" key="2">
    <source>
        <dbReference type="EMBL" id="MDT0276660.1"/>
    </source>
</evidence>
<proteinExistence type="predicted"/>
<sequence length="929" mass="101333">MTQRRKLIEVALPLEAINRESAREKSVRHGHPATMHLWWSRKPLATARAVIFAQLVDDPGTTAEARAIVDEGERTRWVNAERARLFRLIERLVTWENSNNQQVLDEARREIARSTTGQPPTIFDPFAGGGAIPLEAQRLGLRARAADLNPVAVLLNKALIEIPSRFPNKAPVFPGISDSKMGDWPGAAGLAEDVRLYAAWISTQVAKRVRELYPDIRLPDGSTARVIAWIWARTVTCPNPACNVTMPLTSKWWLGKKPGKEAYVVPVVDEKRIAYTIGTDPKHGPDKDSDGTMNRTGAVCVACKSVAPIEYIRAEGQSGRLGSDLIATVAEGPRRRIYLPPTEDQAQAARVDRPSTLPAGIIADNPRWFSTPAFGMKSFVDLFTNRQLVTLTTFASSIQDVRAKVLSDARAAGMTDGAGLEGGGSDAFAYADAIATFLAFAVSRLTSTNSSLSRWNPAPSKESVTDTFGRQALPMVWEYAEGNPWIAGPCNFEWSALWVSRSIDRLPTSPAGQAVQADAASTEIGGLISTDPPYYDNIGYSDLSDYFYVWLRTMLREIYPEMLSTLLVPKAEELVANPYRRGGKEAAKSFFESGFKEVFRRARLSASEEFPITVYYAFKQTESTENGEVSTGWETLLEGMLRSGWQITATWPMRSERTGRMTSVGANTLASSIVLALRPRPDHAPVIDRRGFTASLRNGLPERLRALQQGSIAPVDLPQAAIGPGMAVFSSYSKVVEAGGATMSIRSALQIINQVLGEVLSAQEGDFDSATRWCVKWFESYGFAPGPYGEAETLASAYNTSVAGLGRSGALSSRGGKVQLFDPAALGGGYDPRTDDHITLWEVIVHLAKALDEEGLDAAGLIMARAATRIDLDAAKELAYLMFSIAEKKRWSGVAQLFNLLAASWADVVDAARRTADDASEQLVLDAAY</sequence>
<dbReference type="InterPro" id="IPR009537">
    <property type="entry name" value="DUF1156"/>
</dbReference>